<dbReference type="Gene3D" id="2.160.10.10">
    <property type="entry name" value="Hexapeptide repeat proteins"/>
    <property type="match status" value="1"/>
</dbReference>
<dbReference type="Pfam" id="PF14602">
    <property type="entry name" value="Hexapep_2"/>
    <property type="match status" value="1"/>
</dbReference>
<dbReference type="InterPro" id="IPR001451">
    <property type="entry name" value="Hexapep"/>
</dbReference>
<dbReference type="Proteomes" id="UP000008825">
    <property type="component" value="Chromosome"/>
</dbReference>
<dbReference type="CDD" id="cd04647">
    <property type="entry name" value="LbH_MAT_like"/>
    <property type="match status" value="1"/>
</dbReference>
<dbReference type="Pfam" id="PF00132">
    <property type="entry name" value="Hexapep"/>
    <property type="match status" value="1"/>
</dbReference>
<dbReference type="OrthoDB" id="9815592at2"/>
<reference evidence="1 2" key="2">
    <citation type="journal article" date="2010" name="BMC Genomics">
        <title>The genome of Geobacter bemidjiensis, exemplar for the subsurface clade of Geobacter species that predominate in Fe(III)-reducing subsurface environments.</title>
        <authorList>
            <person name="Aklujkar M."/>
            <person name="Young N.D."/>
            <person name="Holmes D."/>
            <person name="Chavan M."/>
            <person name="Risso C."/>
            <person name="Kiss H.E."/>
            <person name="Han C.S."/>
            <person name="Land M.L."/>
            <person name="Lovley D.R."/>
        </authorList>
    </citation>
    <scope>NUCLEOTIDE SEQUENCE [LARGE SCALE GENOMIC DNA]</scope>
    <source>
        <strain evidence="2">ATCC BAA-1014 / DSM 16622 / JCM 12645 / Bem</strain>
    </source>
</reference>
<dbReference type="STRING" id="404380.Gbem_1611"/>
<organism evidence="1 2">
    <name type="scientific">Citrifermentans bemidjiense (strain ATCC BAA-1014 / DSM 16622 / JCM 12645 / Bem)</name>
    <name type="common">Geobacter bemidjiensis</name>
    <dbReference type="NCBI Taxonomy" id="404380"/>
    <lineage>
        <taxon>Bacteria</taxon>
        <taxon>Pseudomonadati</taxon>
        <taxon>Thermodesulfobacteriota</taxon>
        <taxon>Desulfuromonadia</taxon>
        <taxon>Geobacterales</taxon>
        <taxon>Geobacteraceae</taxon>
        <taxon>Citrifermentans</taxon>
    </lineage>
</organism>
<protein>
    <submittedName>
        <fullName evidence="1">Acyltransferase, left-handed parallel beta-helix (Hexapeptide repeat) family</fullName>
    </submittedName>
</protein>
<keyword evidence="1" id="KW-0808">Transferase</keyword>
<dbReference type="InterPro" id="IPR051159">
    <property type="entry name" value="Hexapeptide_acetyltransf"/>
</dbReference>
<dbReference type="AlphaFoldDB" id="B5E8P4"/>
<dbReference type="RefSeq" id="WP_012530045.1">
    <property type="nucleotide sequence ID" value="NC_011146.1"/>
</dbReference>
<dbReference type="PANTHER" id="PTHR23416:SF78">
    <property type="entry name" value="LIPOPOLYSACCHARIDE BIOSYNTHESIS O-ACETYL TRANSFERASE WBBJ-RELATED"/>
    <property type="match status" value="1"/>
</dbReference>
<keyword evidence="1" id="KW-0012">Acyltransferase</keyword>
<evidence type="ECO:0000313" key="2">
    <source>
        <dbReference type="Proteomes" id="UP000008825"/>
    </source>
</evidence>
<dbReference type="HOGENOM" id="CLU_051638_7_1_7"/>
<keyword evidence="2" id="KW-1185">Reference proteome</keyword>
<dbReference type="PANTHER" id="PTHR23416">
    <property type="entry name" value="SIALIC ACID SYNTHASE-RELATED"/>
    <property type="match status" value="1"/>
</dbReference>
<reference evidence="1 2" key="1">
    <citation type="submission" date="2008-07" db="EMBL/GenBank/DDBJ databases">
        <title>Complete sequence of Geobacter bemidjiensis BEM.</title>
        <authorList>
            <consortium name="US DOE Joint Genome Institute"/>
            <person name="Lucas S."/>
            <person name="Copeland A."/>
            <person name="Lapidus A."/>
            <person name="Glavina del Rio T."/>
            <person name="Dalin E."/>
            <person name="Tice H."/>
            <person name="Bruce D."/>
            <person name="Goodwin L."/>
            <person name="Pitluck S."/>
            <person name="Kiss H."/>
            <person name="Brettin T."/>
            <person name="Detter J.C."/>
            <person name="Han C."/>
            <person name="Kuske C.R."/>
            <person name="Schmutz J."/>
            <person name="Larimer F."/>
            <person name="Land M."/>
            <person name="Hauser L."/>
            <person name="Kyrpides N."/>
            <person name="Lykidis A."/>
            <person name="Lovley D."/>
            <person name="Richardson P."/>
        </authorList>
    </citation>
    <scope>NUCLEOTIDE SEQUENCE [LARGE SCALE GENOMIC DNA]</scope>
    <source>
        <strain evidence="2">ATCC BAA-1014 / DSM 16622 / JCM 12645 / Bem</strain>
    </source>
</reference>
<accession>B5E8P4</accession>
<sequence length="200" mass="21447">MRALYRLLLVLLTRMRHAWYRLCLRFQTTALRGGLNVGKNVLLQVPLRCDGYGKVSIGDDTAFGSRPAPKAGNGEVLIQARAAEAVIQIGRNVLFSNNISLISTVGITIGDDCLVGDNLLVMDTDFHGIHPAERRTSPGTSRPVTVGKNVWFGSRVIVQKGVTIGDNSVIASQSVVTRDIPPNSVAGGNPAKVLRTLDGC</sequence>
<gene>
    <name evidence="1" type="ordered locus">Gbem_1611</name>
</gene>
<dbReference type="EMBL" id="CP001124">
    <property type="protein sequence ID" value="ACH38629.1"/>
    <property type="molecule type" value="Genomic_DNA"/>
</dbReference>
<proteinExistence type="predicted"/>
<name>B5E8P4_CITBB</name>
<dbReference type="GO" id="GO:0016746">
    <property type="term" value="F:acyltransferase activity"/>
    <property type="evidence" value="ECO:0007669"/>
    <property type="project" value="UniProtKB-KW"/>
</dbReference>
<evidence type="ECO:0000313" key="1">
    <source>
        <dbReference type="EMBL" id="ACH38629.1"/>
    </source>
</evidence>
<dbReference type="InterPro" id="IPR011004">
    <property type="entry name" value="Trimer_LpxA-like_sf"/>
</dbReference>
<dbReference type="eggNOG" id="COG0110">
    <property type="taxonomic scope" value="Bacteria"/>
</dbReference>
<dbReference type="KEGG" id="gbm:Gbem_1611"/>
<dbReference type="SUPFAM" id="SSF51161">
    <property type="entry name" value="Trimeric LpxA-like enzymes"/>
    <property type="match status" value="1"/>
</dbReference>